<comment type="caution">
    <text evidence="6">The sequence shown here is derived from an EMBL/GenBank/DDBJ whole genome shotgun (WGS) entry which is preliminary data.</text>
</comment>
<keyword evidence="1" id="KW-0004">4Fe-4S</keyword>
<sequence length="391" mass="41433">MTEKQVGLVHCRRYDPEEVDRAVERAIGLVGGIGAFVRSGQRVLLKPNLLMGAEPAKAVTTHPAVLGAVARLIVRHGCTVVIADSPGAGTRYTEKNLRRSYEKSGFAALAAIPGVTLSTDTASSTVSYPEGAVMKRFAIIDEALAADAIVTVSKAKTHLFTGYSGAVKNLFGVVPGLEKPVFHARFRRPDQFSEMLLDLNAAVVPVLHIMDAVVGMEGDGPMSGSPRPIGAILAGADPTAVDVATSRLMGMDPKSVPTIAAAMERGVIAPECSNLEMLGDDPGAVRVPDFRRPSTHPGGPAVPWPNRQILRFLQRRGTDLRPLPVPDPERCSGCGRCVLTCPAGAMRIEEGRAVIDAASCIRCYCCHEMCTDGAIDLVQGIGGRIAARLLR</sequence>
<dbReference type="SUPFAM" id="SSF54862">
    <property type="entry name" value="4Fe-4S ferredoxins"/>
    <property type="match status" value="1"/>
</dbReference>
<dbReference type="GO" id="GO:0016491">
    <property type="term" value="F:oxidoreductase activity"/>
    <property type="evidence" value="ECO:0007669"/>
    <property type="project" value="UniProtKB-ARBA"/>
</dbReference>
<keyword evidence="7" id="KW-1185">Reference proteome</keyword>
<dbReference type="Pfam" id="PF13237">
    <property type="entry name" value="Fer4_10"/>
    <property type="match status" value="1"/>
</dbReference>
<reference evidence="6 7" key="1">
    <citation type="submission" date="2017-11" db="EMBL/GenBank/DDBJ databases">
        <title>Isolation and Characterization of Methanofollis Species from Methane Seep Offshore SW Taiwan.</title>
        <authorList>
            <person name="Teng N.-H."/>
            <person name="Lai M.-C."/>
            <person name="Chen S.-C."/>
        </authorList>
    </citation>
    <scope>NUCLEOTIDE SEQUENCE [LARGE SCALE GENOMIC DNA]</scope>
    <source>
        <strain evidence="6 7">FWC-SCC2</strain>
    </source>
</reference>
<name>A0A483CWC7_9EURY</name>
<dbReference type="InterPro" id="IPR050157">
    <property type="entry name" value="PSI_iron-sulfur_center"/>
</dbReference>
<dbReference type="OrthoDB" id="2837at2157"/>
<dbReference type="EMBL" id="PGCL01000001">
    <property type="protein sequence ID" value="TAJ45871.1"/>
    <property type="molecule type" value="Genomic_DNA"/>
</dbReference>
<keyword evidence="4" id="KW-0411">Iron-sulfur</keyword>
<dbReference type="GO" id="GO:0051539">
    <property type="term" value="F:4 iron, 4 sulfur cluster binding"/>
    <property type="evidence" value="ECO:0007669"/>
    <property type="project" value="UniProtKB-KW"/>
</dbReference>
<evidence type="ECO:0000256" key="1">
    <source>
        <dbReference type="ARBA" id="ARBA00022485"/>
    </source>
</evidence>
<dbReference type="PANTHER" id="PTHR24960">
    <property type="entry name" value="PHOTOSYSTEM I IRON-SULFUR CENTER-RELATED"/>
    <property type="match status" value="1"/>
</dbReference>
<protein>
    <submittedName>
        <fullName evidence="6">Thylakoid associated protein</fullName>
    </submittedName>
</protein>
<keyword evidence="2" id="KW-0479">Metal-binding</keyword>
<dbReference type="AlphaFoldDB" id="A0A483CWC7"/>
<dbReference type="InterPro" id="IPR007160">
    <property type="entry name" value="DUF362"/>
</dbReference>
<proteinExistence type="predicted"/>
<feature type="domain" description="4Fe-4S ferredoxin-type" evidence="5">
    <location>
        <begin position="352"/>
        <end position="380"/>
    </location>
</feature>
<dbReference type="PROSITE" id="PS51379">
    <property type="entry name" value="4FE4S_FER_2"/>
    <property type="match status" value="2"/>
</dbReference>
<evidence type="ECO:0000313" key="6">
    <source>
        <dbReference type="EMBL" id="TAJ45871.1"/>
    </source>
</evidence>
<dbReference type="PROSITE" id="PS00198">
    <property type="entry name" value="4FE4S_FER_1"/>
    <property type="match status" value="1"/>
</dbReference>
<evidence type="ECO:0000256" key="3">
    <source>
        <dbReference type="ARBA" id="ARBA00023004"/>
    </source>
</evidence>
<organism evidence="6 7">
    <name type="scientific">Methanofollis fontis</name>
    <dbReference type="NCBI Taxonomy" id="2052832"/>
    <lineage>
        <taxon>Archaea</taxon>
        <taxon>Methanobacteriati</taxon>
        <taxon>Methanobacteriota</taxon>
        <taxon>Stenosarchaea group</taxon>
        <taxon>Methanomicrobia</taxon>
        <taxon>Methanomicrobiales</taxon>
        <taxon>Methanomicrobiaceae</taxon>
        <taxon>Methanofollis</taxon>
    </lineage>
</organism>
<evidence type="ECO:0000259" key="5">
    <source>
        <dbReference type="PROSITE" id="PS51379"/>
    </source>
</evidence>
<dbReference type="GO" id="GO:0046872">
    <property type="term" value="F:metal ion binding"/>
    <property type="evidence" value="ECO:0007669"/>
    <property type="project" value="UniProtKB-KW"/>
</dbReference>
<evidence type="ECO:0000256" key="4">
    <source>
        <dbReference type="ARBA" id="ARBA00023014"/>
    </source>
</evidence>
<dbReference type="Pfam" id="PF04015">
    <property type="entry name" value="DUF362"/>
    <property type="match status" value="1"/>
</dbReference>
<evidence type="ECO:0000256" key="2">
    <source>
        <dbReference type="ARBA" id="ARBA00022723"/>
    </source>
</evidence>
<evidence type="ECO:0000313" key="7">
    <source>
        <dbReference type="Proteomes" id="UP000292580"/>
    </source>
</evidence>
<dbReference type="InterPro" id="IPR017900">
    <property type="entry name" value="4Fe4S_Fe_S_CS"/>
</dbReference>
<dbReference type="Proteomes" id="UP000292580">
    <property type="component" value="Unassembled WGS sequence"/>
</dbReference>
<dbReference type="InterPro" id="IPR017896">
    <property type="entry name" value="4Fe4S_Fe-S-bd"/>
</dbReference>
<dbReference type="Gene3D" id="3.30.70.20">
    <property type="match status" value="1"/>
</dbReference>
<keyword evidence="3" id="KW-0408">Iron</keyword>
<feature type="domain" description="4Fe-4S ferredoxin-type" evidence="5">
    <location>
        <begin position="322"/>
        <end position="351"/>
    </location>
</feature>
<accession>A0A483CWC7</accession>
<gene>
    <name evidence="6" type="ORF">CUJ86_02425</name>
</gene>